<gene>
    <name evidence="4" type="primary">fusA_2</name>
    <name evidence="4" type="ORF">KTT_16230</name>
</gene>
<dbReference type="EMBL" id="BIFR01000001">
    <property type="protein sequence ID" value="GCE11764.1"/>
    <property type="molecule type" value="Genomic_DNA"/>
</dbReference>
<dbReference type="Proteomes" id="UP000287352">
    <property type="component" value="Unassembled WGS sequence"/>
</dbReference>
<dbReference type="NCBIfam" id="NF009379">
    <property type="entry name" value="PRK12740.1-3"/>
    <property type="match status" value="1"/>
</dbReference>
<feature type="domain" description="Tr-type G" evidence="3">
    <location>
        <begin position="7"/>
        <end position="284"/>
    </location>
</feature>
<evidence type="ECO:0000313" key="4">
    <source>
        <dbReference type="EMBL" id="GCE11764.1"/>
    </source>
</evidence>
<dbReference type="GO" id="GO:0003746">
    <property type="term" value="F:translation elongation factor activity"/>
    <property type="evidence" value="ECO:0007669"/>
    <property type="project" value="UniProtKB-KW"/>
</dbReference>
<dbReference type="Gene3D" id="3.40.50.300">
    <property type="entry name" value="P-loop containing nucleotide triphosphate hydrolases"/>
    <property type="match status" value="1"/>
</dbReference>
<dbReference type="InterPro" id="IPR009022">
    <property type="entry name" value="EFG_III"/>
</dbReference>
<dbReference type="Gene3D" id="3.30.230.10">
    <property type="match status" value="1"/>
</dbReference>
<dbReference type="Pfam" id="PF22042">
    <property type="entry name" value="EF-G_D2"/>
    <property type="match status" value="1"/>
</dbReference>
<keyword evidence="1" id="KW-0547">Nucleotide-binding</keyword>
<dbReference type="InterPro" id="IPR047872">
    <property type="entry name" value="EFG_IV"/>
</dbReference>
<comment type="caution">
    <text evidence="4">The sequence shown here is derived from an EMBL/GenBank/DDBJ whole genome shotgun (WGS) entry which is preliminary data.</text>
</comment>
<dbReference type="SUPFAM" id="SSF54211">
    <property type="entry name" value="Ribosomal protein S5 domain 2-like"/>
    <property type="match status" value="1"/>
</dbReference>
<dbReference type="InterPro" id="IPR000640">
    <property type="entry name" value="EFG_V-like"/>
</dbReference>
<dbReference type="Pfam" id="PF03764">
    <property type="entry name" value="EFG_IV"/>
    <property type="match status" value="1"/>
</dbReference>
<dbReference type="SUPFAM" id="SSF50447">
    <property type="entry name" value="Translation proteins"/>
    <property type="match status" value="1"/>
</dbReference>
<dbReference type="GO" id="GO:0005525">
    <property type="term" value="F:GTP binding"/>
    <property type="evidence" value="ECO:0007669"/>
    <property type="project" value="UniProtKB-KW"/>
</dbReference>
<dbReference type="CDD" id="cd16262">
    <property type="entry name" value="EFG_III"/>
    <property type="match status" value="1"/>
</dbReference>
<dbReference type="InterPro" id="IPR053905">
    <property type="entry name" value="EF-G-like_DII"/>
</dbReference>
<proteinExistence type="predicted"/>
<dbReference type="PRINTS" id="PR00315">
    <property type="entry name" value="ELONGATNFCT"/>
</dbReference>
<organism evidence="4 5">
    <name type="scientific">Tengunoibacter tsumagoiensis</name>
    <dbReference type="NCBI Taxonomy" id="2014871"/>
    <lineage>
        <taxon>Bacteria</taxon>
        <taxon>Bacillati</taxon>
        <taxon>Chloroflexota</taxon>
        <taxon>Ktedonobacteria</taxon>
        <taxon>Ktedonobacterales</taxon>
        <taxon>Dictyobacteraceae</taxon>
        <taxon>Tengunoibacter</taxon>
    </lineage>
</organism>
<keyword evidence="2" id="KW-0342">GTP-binding</keyword>
<dbReference type="Gene3D" id="2.40.30.10">
    <property type="entry name" value="Translation factors"/>
    <property type="match status" value="1"/>
</dbReference>
<evidence type="ECO:0000259" key="3">
    <source>
        <dbReference type="PROSITE" id="PS51722"/>
    </source>
</evidence>
<dbReference type="PANTHER" id="PTHR43261:SF6">
    <property type="entry name" value="ELONGATION FACTOR G-LIKE PROTEIN"/>
    <property type="match status" value="1"/>
</dbReference>
<protein>
    <submittedName>
        <fullName evidence="4">Elongation factor G</fullName>
    </submittedName>
</protein>
<dbReference type="GO" id="GO:0032790">
    <property type="term" value="P:ribosome disassembly"/>
    <property type="evidence" value="ECO:0007669"/>
    <property type="project" value="TreeGrafter"/>
</dbReference>
<dbReference type="InterPro" id="IPR009000">
    <property type="entry name" value="Transl_B-barrel_sf"/>
</dbReference>
<dbReference type="NCBIfam" id="NF009891">
    <property type="entry name" value="PRK13351.1-1"/>
    <property type="match status" value="1"/>
</dbReference>
<dbReference type="PANTHER" id="PTHR43261">
    <property type="entry name" value="TRANSLATION ELONGATION FACTOR G-RELATED"/>
    <property type="match status" value="1"/>
</dbReference>
<sequence length="690" mass="75484">MKVYRAEQIRNVALISHVGAGKTSLIDAALYNSGAVTRQGKVDEGTSVVDYDPDEIRRRMSLNVKVLPVEWKDHKINFIDTPGYADFSGEVIAGLRVADAALVVVTAEKGVEVGTELTWKYADERNLPRIVLVNKLDRENTEFVQALESLRAHFGLKVVPLQLPIGEQSGFKGVIDLIKQKGYTFENGTKIQEVAIPPELQESLTSYREQLIESAVEADDAIMEKFLDGQELSEEELLMVVKKGTRSGELIPVLCGSTSKNIGIQTLLDALIDYLPSAAESTPTEVKAFGNAASAFVFKTAAAQVGTISSFRVYSGSLKPDSHLTNLQTKADERIGQLITQHGKTQENAIEIPAGDFGAVAKLTNTHTGETLTTSKDVAQPLPSITFPAPCYTVAVVPKSQTDLDKMGNALARIVEEDHTLRVGRDPATAETLLSGMGEAHLQIALETIKRKYGVELESHDPHISYRETIRKKARANGRHKRQSGGHGQFGDVWLEIEPLPRDSEQTFVFEDKIVGGVVPNQFIPGVEKGVRESLKRGFISGNPMLYVKVSLVDGKYHPVDSSAQSFEVAASLGMQEAVPQANPVLLEPLMNVVVTIPEYNMGEVMSDINTKRGHVLGMESLENGMQQISALVPQAEMLHYATDLRSITQGRGFFTSEFARYEEVPAAIQQEITAHHTALHKEKAAQHGN</sequence>
<dbReference type="Gene3D" id="3.30.70.870">
    <property type="entry name" value="Elongation Factor G (Translational Gtpase), domain 3"/>
    <property type="match status" value="1"/>
</dbReference>
<dbReference type="InterPro" id="IPR005225">
    <property type="entry name" value="Small_GTP-bd"/>
</dbReference>
<name>A0A401ZY28_9CHLR</name>
<accession>A0A401ZY28</accession>
<dbReference type="InterPro" id="IPR020568">
    <property type="entry name" value="Ribosomal_Su5_D2-typ_SF"/>
</dbReference>
<dbReference type="CDD" id="cd03713">
    <property type="entry name" value="EFG_mtEFG_C"/>
    <property type="match status" value="1"/>
</dbReference>
<dbReference type="Pfam" id="PF00679">
    <property type="entry name" value="EFG_C"/>
    <property type="match status" value="1"/>
</dbReference>
<dbReference type="FunFam" id="3.30.230.10:FF:000003">
    <property type="entry name" value="Elongation factor G"/>
    <property type="match status" value="1"/>
</dbReference>
<dbReference type="CDD" id="cd01434">
    <property type="entry name" value="EFG_mtEFG1_IV"/>
    <property type="match status" value="1"/>
</dbReference>
<dbReference type="SMART" id="SM00889">
    <property type="entry name" value="EFG_IV"/>
    <property type="match status" value="1"/>
</dbReference>
<dbReference type="NCBIfam" id="TIGR00231">
    <property type="entry name" value="small_GTP"/>
    <property type="match status" value="1"/>
</dbReference>
<dbReference type="InterPro" id="IPR014721">
    <property type="entry name" value="Ribsml_uS5_D2-typ_fold_subgr"/>
</dbReference>
<dbReference type="SUPFAM" id="SSF54980">
    <property type="entry name" value="EF-G C-terminal domain-like"/>
    <property type="match status" value="2"/>
</dbReference>
<dbReference type="SUPFAM" id="SSF52540">
    <property type="entry name" value="P-loop containing nucleoside triphosphate hydrolases"/>
    <property type="match status" value="1"/>
</dbReference>
<dbReference type="GO" id="GO:0003924">
    <property type="term" value="F:GTPase activity"/>
    <property type="evidence" value="ECO:0007669"/>
    <property type="project" value="InterPro"/>
</dbReference>
<dbReference type="InterPro" id="IPR005517">
    <property type="entry name" value="Transl_elong_EFG/EF2_IV"/>
</dbReference>
<dbReference type="InterPro" id="IPR041095">
    <property type="entry name" value="EFG_II"/>
</dbReference>
<dbReference type="InterPro" id="IPR027417">
    <property type="entry name" value="P-loop_NTPase"/>
</dbReference>
<dbReference type="SMART" id="SM00838">
    <property type="entry name" value="EFG_C"/>
    <property type="match status" value="1"/>
</dbReference>
<dbReference type="CDD" id="cd04170">
    <property type="entry name" value="EF-G_bact"/>
    <property type="match status" value="1"/>
</dbReference>
<evidence type="ECO:0000256" key="2">
    <source>
        <dbReference type="ARBA" id="ARBA00023134"/>
    </source>
</evidence>
<dbReference type="NCBIfam" id="NF009381">
    <property type="entry name" value="PRK12740.1-5"/>
    <property type="match status" value="1"/>
</dbReference>
<dbReference type="Pfam" id="PF14492">
    <property type="entry name" value="EFG_III"/>
    <property type="match status" value="1"/>
</dbReference>
<dbReference type="Pfam" id="PF00009">
    <property type="entry name" value="GTP_EFTU"/>
    <property type="match status" value="1"/>
</dbReference>
<dbReference type="Gene3D" id="3.30.70.240">
    <property type="match status" value="1"/>
</dbReference>
<dbReference type="RefSeq" id="WP_126579442.1">
    <property type="nucleotide sequence ID" value="NZ_BIFR01000001.1"/>
</dbReference>
<dbReference type="PROSITE" id="PS51722">
    <property type="entry name" value="G_TR_2"/>
    <property type="match status" value="1"/>
</dbReference>
<dbReference type="OrthoDB" id="9804431at2"/>
<dbReference type="InterPro" id="IPR000795">
    <property type="entry name" value="T_Tr_GTP-bd_dom"/>
</dbReference>
<dbReference type="InterPro" id="IPR035647">
    <property type="entry name" value="EFG_III/V"/>
</dbReference>
<evidence type="ECO:0000256" key="1">
    <source>
        <dbReference type="ARBA" id="ARBA00022741"/>
    </source>
</evidence>
<keyword evidence="4" id="KW-0251">Elongation factor</keyword>
<reference evidence="5" key="1">
    <citation type="submission" date="2018-12" db="EMBL/GenBank/DDBJ databases">
        <title>Tengunoibacter tsumagoiensis gen. nov., sp. nov., Dictyobacter kobayashii sp. nov., D. alpinus sp. nov., and D. joshuensis sp. nov. and description of Dictyobacteraceae fam. nov. within the order Ktedonobacterales isolated from Tengu-no-mugimeshi.</title>
        <authorList>
            <person name="Wang C.M."/>
            <person name="Zheng Y."/>
            <person name="Sakai Y."/>
            <person name="Toyoda A."/>
            <person name="Minakuchi Y."/>
            <person name="Abe K."/>
            <person name="Yokota A."/>
            <person name="Yabe S."/>
        </authorList>
    </citation>
    <scope>NUCLEOTIDE SEQUENCE [LARGE SCALE GENOMIC DNA]</scope>
    <source>
        <strain evidence="5">Uno3</strain>
    </source>
</reference>
<keyword evidence="4" id="KW-0648">Protein biosynthesis</keyword>
<keyword evidence="5" id="KW-1185">Reference proteome</keyword>
<dbReference type="AlphaFoldDB" id="A0A401ZY28"/>
<evidence type="ECO:0000313" key="5">
    <source>
        <dbReference type="Proteomes" id="UP000287352"/>
    </source>
</evidence>
<dbReference type="FunFam" id="3.30.70.240:FF:000001">
    <property type="entry name" value="Elongation factor G"/>
    <property type="match status" value="1"/>
</dbReference>
<dbReference type="InterPro" id="IPR035649">
    <property type="entry name" value="EFG_V"/>
</dbReference>